<comment type="subcellular location">
    <subcellularLocation>
        <location evidence="1">Cell membrane</location>
        <topology evidence="1">Single-pass membrane protein</topology>
    </subcellularLocation>
</comment>
<feature type="compositionally biased region" description="Basic and acidic residues" evidence="8">
    <location>
        <begin position="63"/>
        <end position="75"/>
    </location>
</feature>
<name>A0ABT8T8B8_9BACT</name>
<dbReference type="InterPro" id="IPR025713">
    <property type="entry name" value="MotB-like_N_dom"/>
</dbReference>
<evidence type="ECO:0000256" key="2">
    <source>
        <dbReference type="ARBA" id="ARBA00008914"/>
    </source>
</evidence>
<gene>
    <name evidence="10" type="primary">motB</name>
    <name evidence="10" type="ORF">Q2362_05275</name>
</gene>
<proteinExistence type="inferred from homology"/>
<dbReference type="Pfam" id="PF00691">
    <property type="entry name" value="OmpA"/>
    <property type="match status" value="1"/>
</dbReference>
<keyword evidence="10" id="KW-0966">Cell projection</keyword>
<dbReference type="PANTHER" id="PTHR30329:SF21">
    <property type="entry name" value="LIPOPROTEIN YIAD-RELATED"/>
    <property type="match status" value="1"/>
</dbReference>
<dbReference type="SUPFAM" id="SSF103088">
    <property type="entry name" value="OmpA-like"/>
    <property type="match status" value="1"/>
</dbReference>
<comment type="caution">
    <text evidence="10">The sequence shown here is derived from an EMBL/GenBank/DDBJ whole genome shotgun (WGS) entry which is preliminary data.</text>
</comment>
<feature type="domain" description="OmpA-like" evidence="9">
    <location>
        <begin position="108"/>
        <end position="231"/>
    </location>
</feature>
<evidence type="ECO:0000313" key="11">
    <source>
        <dbReference type="Proteomes" id="UP001171111"/>
    </source>
</evidence>
<evidence type="ECO:0000256" key="3">
    <source>
        <dbReference type="ARBA" id="ARBA00022475"/>
    </source>
</evidence>
<keyword evidence="3" id="KW-1003">Cell membrane</keyword>
<feature type="region of interest" description="Disordered" evidence="8">
    <location>
        <begin position="63"/>
        <end position="96"/>
    </location>
</feature>
<comment type="similarity">
    <text evidence="2">Belongs to the MotB family.</text>
</comment>
<keyword evidence="5" id="KW-1133">Transmembrane helix</keyword>
<evidence type="ECO:0000256" key="1">
    <source>
        <dbReference type="ARBA" id="ARBA00004162"/>
    </source>
</evidence>
<sequence>MAKKKKCPECPAGEKWAVPYADFLSLLLALFIALWAISESDAAKANEVKEAFIQIFDFPRAESPTKKKDAERSGQSERTAQSNSRTIENSNQENKNNERYNVALDQAENQVAIDLPTSVRFDKLSSDVTTEETKIFLRTVSMIISKLPSSVDVEVRGYADDNADYVENYRLSAARSFTVLNHLIANGSDPRQMQFSAYANNFSGFRSEKDLQIAKIYFRIDRDDIKTQKSVLDLIGAVAPANEPAQDITPNIAPNLAPGALDVVGNITAN</sequence>
<feature type="compositionally biased region" description="Polar residues" evidence="8">
    <location>
        <begin position="76"/>
        <end position="94"/>
    </location>
</feature>
<dbReference type="NCBIfam" id="NF006285">
    <property type="entry name" value="PRK08457.1"/>
    <property type="match status" value="1"/>
</dbReference>
<evidence type="ECO:0000259" key="9">
    <source>
        <dbReference type="PROSITE" id="PS51123"/>
    </source>
</evidence>
<evidence type="ECO:0000256" key="4">
    <source>
        <dbReference type="ARBA" id="ARBA00022692"/>
    </source>
</evidence>
<dbReference type="InterPro" id="IPR036737">
    <property type="entry name" value="OmpA-like_sf"/>
</dbReference>
<keyword evidence="11" id="KW-1185">Reference proteome</keyword>
<evidence type="ECO:0000256" key="8">
    <source>
        <dbReference type="SAM" id="MobiDB-lite"/>
    </source>
</evidence>
<dbReference type="Gene3D" id="3.30.1330.60">
    <property type="entry name" value="OmpA-like domain"/>
    <property type="match status" value="1"/>
</dbReference>
<reference evidence="10 11" key="1">
    <citation type="submission" date="2023-06" db="EMBL/GenBank/DDBJ databases">
        <title>Campylobacter magnum sp. nov., isolated from cecal contents of domestic pigs (Sus scrofa domesticus).</title>
        <authorList>
            <person name="Papic B."/>
            <person name="Gruntar I."/>
        </authorList>
    </citation>
    <scope>NUCLEOTIDE SEQUENCE [LARGE SCALE GENOMIC DNA]</scope>
    <source>
        <strain evidence="11">34484-21</strain>
    </source>
</reference>
<evidence type="ECO:0000256" key="6">
    <source>
        <dbReference type="ARBA" id="ARBA00023136"/>
    </source>
</evidence>
<dbReference type="Pfam" id="PF13677">
    <property type="entry name" value="MotB_plug"/>
    <property type="match status" value="1"/>
</dbReference>
<dbReference type="RefSeq" id="WP_302244354.1">
    <property type="nucleotide sequence ID" value="NZ_JAULJQ010000005.1"/>
</dbReference>
<dbReference type="PANTHER" id="PTHR30329">
    <property type="entry name" value="STATOR ELEMENT OF FLAGELLAR MOTOR COMPLEX"/>
    <property type="match status" value="1"/>
</dbReference>
<keyword evidence="6 7" id="KW-0472">Membrane</keyword>
<dbReference type="Proteomes" id="UP001171111">
    <property type="component" value="Unassembled WGS sequence"/>
</dbReference>
<keyword evidence="10" id="KW-0969">Cilium</keyword>
<evidence type="ECO:0000256" key="5">
    <source>
        <dbReference type="ARBA" id="ARBA00022989"/>
    </source>
</evidence>
<dbReference type="InterPro" id="IPR006665">
    <property type="entry name" value="OmpA-like"/>
</dbReference>
<organism evidence="10 11">
    <name type="scientific">Campylobacter magnus</name>
    <dbReference type="NCBI Taxonomy" id="3026462"/>
    <lineage>
        <taxon>Bacteria</taxon>
        <taxon>Pseudomonadati</taxon>
        <taxon>Campylobacterota</taxon>
        <taxon>Epsilonproteobacteria</taxon>
        <taxon>Campylobacterales</taxon>
        <taxon>Campylobacteraceae</taxon>
        <taxon>Campylobacter</taxon>
    </lineage>
</organism>
<keyword evidence="10" id="KW-0282">Flagellum</keyword>
<protein>
    <submittedName>
        <fullName evidence="10">Flagellar motor protein MotB</fullName>
    </submittedName>
</protein>
<keyword evidence="4" id="KW-0812">Transmembrane</keyword>
<evidence type="ECO:0000313" key="10">
    <source>
        <dbReference type="EMBL" id="MDO2409510.1"/>
    </source>
</evidence>
<dbReference type="EMBL" id="JAULJQ010000005">
    <property type="protein sequence ID" value="MDO2409510.1"/>
    <property type="molecule type" value="Genomic_DNA"/>
</dbReference>
<dbReference type="InterPro" id="IPR050330">
    <property type="entry name" value="Bact_OuterMem_StrucFunc"/>
</dbReference>
<dbReference type="PROSITE" id="PS51123">
    <property type="entry name" value="OMPA_2"/>
    <property type="match status" value="1"/>
</dbReference>
<evidence type="ECO:0000256" key="7">
    <source>
        <dbReference type="PROSITE-ProRule" id="PRU00473"/>
    </source>
</evidence>
<accession>A0ABT8T8B8</accession>